<feature type="region of interest" description="Disordered" evidence="1">
    <location>
        <begin position="76"/>
        <end position="105"/>
    </location>
</feature>
<proteinExistence type="predicted"/>
<keyword evidence="3" id="KW-1185">Reference proteome</keyword>
<evidence type="ECO:0000313" key="2">
    <source>
        <dbReference type="EMBL" id="MED6135362.1"/>
    </source>
</evidence>
<reference evidence="2 3" key="1">
    <citation type="journal article" date="2023" name="Plants (Basel)">
        <title>Bridging the Gap: Combining Genomics and Transcriptomics Approaches to Understand Stylosanthes scabra, an Orphan Legume from the Brazilian Caatinga.</title>
        <authorList>
            <person name="Ferreira-Neto J.R.C."/>
            <person name="da Silva M.D."/>
            <person name="Binneck E."/>
            <person name="de Melo N.F."/>
            <person name="da Silva R.H."/>
            <person name="de Melo A.L.T.M."/>
            <person name="Pandolfi V."/>
            <person name="Bustamante F.O."/>
            <person name="Brasileiro-Vidal A.C."/>
            <person name="Benko-Iseppon A.M."/>
        </authorList>
    </citation>
    <scope>NUCLEOTIDE SEQUENCE [LARGE SCALE GENOMIC DNA]</scope>
    <source>
        <tissue evidence="2">Leaves</tissue>
    </source>
</reference>
<evidence type="ECO:0000256" key="1">
    <source>
        <dbReference type="SAM" id="MobiDB-lite"/>
    </source>
</evidence>
<feature type="compositionally biased region" description="Low complexity" evidence="1">
    <location>
        <begin position="80"/>
        <end position="89"/>
    </location>
</feature>
<protein>
    <submittedName>
        <fullName evidence="2">Uncharacterized protein</fullName>
    </submittedName>
</protein>
<gene>
    <name evidence="2" type="ORF">PIB30_045756</name>
</gene>
<dbReference type="EMBL" id="JASCZI010060696">
    <property type="protein sequence ID" value="MED6135362.1"/>
    <property type="molecule type" value="Genomic_DNA"/>
</dbReference>
<accession>A0ABU6SG41</accession>
<comment type="caution">
    <text evidence="2">The sequence shown here is derived from an EMBL/GenBank/DDBJ whole genome shotgun (WGS) entry which is preliminary data.</text>
</comment>
<name>A0ABU6SG41_9FABA</name>
<dbReference type="Proteomes" id="UP001341840">
    <property type="component" value="Unassembled WGS sequence"/>
</dbReference>
<evidence type="ECO:0000313" key="3">
    <source>
        <dbReference type="Proteomes" id="UP001341840"/>
    </source>
</evidence>
<sequence length="130" mass="14761">MNKSEVTLKRAIMIHAIMKSKEVRAERLIEETMSEIVTALHLDKPPLAFPNVIARLCEAASVPTRPITAAVKENLRHPHQQPQQHQQFHGRQDDQEQYAAYAAQVPQGFPEPQGYGWGQLQQDMATLRLN</sequence>
<organism evidence="2 3">
    <name type="scientific">Stylosanthes scabra</name>
    <dbReference type="NCBI Taxonomy" id="79078"/>
    <lineage>
        <taxon>Eukaryota</taxon>
        <taxon>Viridiplantae</taxon>
        <taxon>Streptophyta</taxon>
        <taxon>Embryophyta</taxon>
        <taxon>Tracheophyta</taxon>
        <taxon>Spermatophyta</taxon>
        <taxon>Magnoliopsida</taxon>
        <taxon>eudicotyledons</taxon>
        <taxon>Gunneridae</taxon>
        <taxon>Pentapetalae</taxon>
        <taxon>rosids</taxon>
        <taxon>fabids</taxon>
        <taxon>Fabales</taxon>
        <taxon>Fabaceae</taxon>
        <taxon>Papilionoideae</taxon>
        <taxon>50 kb inversion clade</taxon>
        <taxon>dalbergioids sensu lato</taxon>
        <taxon>Dalbergieae</taxon>
        <taxon>Pterocarpus clade</taxon>
        <taxon>Stylosanthes</taxon>
    </lineage>
</organism>